<proteinExistence type="predicted"/>
<keyword evidence="1" id="KW-0812">Transmembrane</keyword>
<reference evidence="2" key="1">
    <citation type="journal article" date="2020" name="ISME J.">
        <title>Gammaproteobacteria mediating utilization of methyl-, sulfur- and petroleum organic compounds in deep ocean hydrothermal plumes.</title>
        <authorList>
            <person name="Zhou Z."/>
            <person name="Liu Y."/>
            <person name="Pan J."/>
            <person name="Cron B.R."/>
            <person name="Toner B.M."/>
            <person name="Anantharaman K."/>
            <person name="Breier J.A."/>
            <person name="Dick G.J."/>
            <person name="Li M."/>
        </authorList>
    </citation>
    <scope>NUCLEOTIDE SEQUENCE</scope>
    <source>
        <strain evidence="2">SZUA-1453</strain>
        <strain evidence="3">SZUA-1471</strain>
    </source>
</reference>
<dbReference type="Proteomes" id="UP000643554">
    <property type="component" value="Unassembled WGS sequence"/>
</dbReference>
<evidence type="ECO:0000256" key="1">
    <source>
        <dbReference type="SAM" id="Phobius"/>
    </source>
</evidence>
<organism evidence="2 4">
    <name type="scientific">Methanothermococcus okinawensis</name>
    <dbReference type="NCBI Taxonomy" id="155863"/>
    <lineage>
        <taxon>Archaea</taxon>
        <taxon>Methanobacteriati</taxon>
        <taxon>Methanobacteriota</taxon>
        <taxon>Methanomada group</taxon>
        <taxon>Methanococci</taxon>
        <taxon>Methanococcales</taxon>
        <taxon>Methanococcaceae</taxon>
        <taxon>Methanothermococcus</taxon>
    </lineage>
</organism>
<sequence>MIKVYRFTGLSALLVILLIFLILFLLTLLISPIIILLILLLTLYLLYLRFKKSIVELLRRVKKKKIKISEGSAPGKLEIEVAKNTPERSVVEGFKDLDPEIEDFIKYLISKGFKYDIKTGTLYYGSKTVYPIYKKAYPINEIIRLYHSKPEVDVIVLGLKGTPDNPKFIYIIPVEESKERMSIGELQRYLKRF</sequence>
<keyword evidence="1" id="KW-0472">Membrane</keyword>
<protein>
    <submittedName>
        <fullName evidence="2">Uncharacterized protein</fullName>
    </submittedName>
</protein>
<dbReference type="AlphaFoldDB" id="A0A832ZA63"/>
<evidence type="ECO:0000313" key="4">
    <source>
        <dbReference type="Proteomes" id="UP000643554"/>
    </source>
</evidence>
<evidence type="ECO:0000313" key="2">
    <source>
        <dbReference type="EMBL" id="HIP84059.1"/>
    </source>
</evidence>
<accession>A0A832ZA63</accession>
<gene>
    <name evidence="2" type="ORF">EYH15_01010</name>
    <name evidence="3" type="ORF">EYH21_00025</name>
</gene>
<dbReference type="EMBL" id="DQUI01000022">
    <property type="protein sequence ID" value="HIP84059.1"/>
    <property type="molecule type" value="Genomic_DNA"/>
</dbReference>
<evidence type="ECO:0000313" key="3">
    <source>
        <dbReference type="EMBL" id="HIP90677.1"/>
    </source>
</evidence>
<keyword evidence="1" id="KW-1133">Transmembrane helix</keyword>
<feature type="transmembrane region" description="Helical" evidence="1">
    <location>
        <begin position="7"/>
        <end position="26"/>
    </location>
</feature>
<name>A0A832ZA63_9EURY</name>
<comment type="caution">
    <text evidence="2">The sequence shown here is derived from an EMBL/GenBank/DDBJ whole genome shotgun (WGS) entry which is preliminary data.</text>
</comment>
<feature type="transmembrane region" description="Helical" evidence="1">
    <location>
        <begin position="32"/>
        <end position="50"/>
    </location>
</feature>
<dbReference type="Proteomes" id="UP000618343">
    <property type="component" value="Unassembled WGS sequence"/>
</dbReference>
<dbReference type="EMBL" id="DQUO01000001">
    <property type="protein sequence ID" value="HIP90677.1"/>
    <property type="molecule type" value="Genomic_DNA"/>
</dbReference>